<feature type="compositionally biased region" description="Basic and acidic residues" evidence="1">
    <location>
        <begin position="320"/>
        <end position="343"/>
    </location>
</feature>
<feature type="region of interest" description="Disordered" evidence="1">
    <location>
        <begin position="60"/>
        <end position="175"/>
    </location>
</feature>
<dbReference type="AlphaFoldDB" id="A0AAN9SVB5"/>
<evidence type="ECO:0000313" key="3">
    <source>
        <dbReference type="Proteomes" id="UP001386955"/>
    </source>
</evidence>
<accession>A0AAN9SVB5</accession>
<dbReference type="PANTHER" id="PTHR34546">
    <property type="entry name" value="OS06G0153600 PROTEIN"/>
    <property type="match status" value="1"/>
</dbReference>
<feature type="region of interest" description="Disordered" evidence="1">
    <location>
        <begin position="318"/>
        <end position="352"/>
    </location>
</feature>
<comment type="caution">
    <text evidence="2">The sequence shown here is derived from an EMBL/GenBank/DDBJ whole genome shotgun (WGS) entry which is preliminary data.</text>
</comment>
<organism evidence="2 3">
    <name type="scientific">Psophocarpus tetragonolobus</name>
    <name type="common">Winged bean</name>
    <name type="synonym">Dolichos tetragonolobus</name>
    <dbReference type="NCBI Taxonomy" id="3891"/>
    <lineage>
        <taxon>Eukaryota</taxon>
        <taxon>Viridiplantae</taxon>
        <taxon>Streptophyta</taxon>
        <taxon>Embryophyta</taxon>
        <taxon>Tracheophyta</taxon>
        <taxon>Spermatophyta</taxon>
        <taxon>Magnoliopsida</taxon>
        <taxon>eudicotyledons</taxon>
        <taxon>Gunneridae</taxon>
        <taxon>Pentapetalae</taxon>
        <taxon>rosids</taxon>
        <taxon>fabids</taxon>
        <taxon>Fabales</taxon>
        <taxon>Fabaceae</taxon>
        <taxon>Papilionoideae</taxon>
        <taxon>50 kb inversion clade</taxon>
        <taxon>NPAAA clade</taxon>
        <taxon>indigoferoid/millettioid clade</taxon>
        <taxon>Phaseoleae</taxon>
        <taxon>Psophocarpus</taxon>
    </lineage>
</organism>
<proteinExistence type="predicted"/>
<dbReference type="EMBL" id="JAYMYS010000002">
    <property type="protein sequence ID" value="KAK7405329.1"/>
    <property type="molecule type" value="Genomic_DNA"/>
</dbReference>
<evidence type="ECO:0000256" key="1">
    <source>
        <dbReference type="SAM" id="MobiDB-lite"/>
    </source>
</evidence>
<name>A0AAN9SVB5_PSOTE</name>
<feature type="compositionally biased region" description="Basic residues" evidence="1">
    <location>
        <begin position="81"/>
        <end position="94"/>
    </location>
</feature>
<evidence type="ECO:0000313" key="2">
    <source>
        <dbReference type="EMBL" id="KAK7405329.1"/>
    </source>
</evidence>
<dbReference type="PANTHER" id="PTHR34546:SF3">
    <property type="entry name" value="OS06G0153600 PROTEIN"/>
    <property type="match status" value="1"/>
</dbReference>
<gene>
    <name evidence="2" type="ORF">VNO78_06559</name>
</gene>
<protein>
    <submittedName>
        <fullName evidence="2">Uncharacterized protein</fullName>
    </submittedName>
</protein>
<reference evidence="2 3" key="1">
    <citation type="submission" date="2024-01" db="EMBL/GenBank/DDBJ databases">
        <title>The genomes of 5 underutilized Papilionoideae crops provide insights into root nodulation and disease resistanc.</title>
        <authorList>
            <person name="Jiang F."/>
        </authorList>
    </citation>
    <scope>NUCLEOTIDE SEQUENCE [LARGE SCALE GENOMIC DNA]</scope>
    <source>
        <strain evidence="2">DUOXIRENSHENG_FW03</strain>
        <tissue evidence="2">Leaves</tissue>
    </source>
</reference>
<keyword evidence="3" id="KW-1185">Reference proteome</keyword>
<dbReference type="Proteomes" id="UP001386955">
    <property type="component" value="Unassembled WGS sequence"/>
</dbReference>
<feature type="compositionally biased region" description="Basic residues" evidence="1">
    <location>
        <begin position="60"/>
        <end position="69"/>
    </location>
</feature>
<sequence>MNPYDEKRLRDEVIFLHALWHQGPPPPLPPPAPPLQNPIVNFHLPFPSSSQPYIPQHTWRVRPHPHHPPPAHTISLPFVSFKKKRKNKKKKKHKVADPGPPWPCPVRSDPRPNWPLNGPRSDSNSDWVDNKSDPTMGWDGPNSDSNPGFAGQKSDQSLGWAGPKVGPTLPPEVSPEEKEKLLAMNLQNKACKALKQFLTSHDDDGSDEEEDDDDRECEEFENFFVGVFMEDNELRSYYQRCYESGEFSCFVCGAIGKKNSGKRFKDCAALVQHSMSILRTLKKRAHRGFGIALCKVLGWDVDRLPTIVIKGTPLGVETVKPAEAEGEPKEKVEDDGQAEDHVQGVDQSVGQQ</sequence>